<dbReference type="GO" id="GO:0005524">
    <property type="term" value="F:ATP binding"/>
    <property type="evidence" value="ECO:0007669"/>
    <property type="project" value="UniProtKB-UniRule"/>
</dbReference>
<dbReference type="InParanoid" id="D3BBX3"/>
<feature type="region of interest" description="Actin-binding" evidence="6">
    <location>
        <begin position="587"/>
        <end position="609"/>
    </location>
</feature>
<feature type="domain" description="Myosin motor" evidence="10">
    <location>
        <begin position="57"/>
        <end position="736"/>
    </location>
</feature>
<dbReference type="InterPro" id="IPR000219">
    <property type="entry name" value="DH_dom"/>
</dbReference>
<dbReference type="Gene3D" id="1.20.5.190">
    <property type="match status" value="1"/>
</dbReference>
<dbReference type="InterPro" id="IPR035899">
    <property type="entry name" value="DBL_dom_sf"/>
</dbReference>
<feature type="compositionally biased region" description="Low complexity" evidence="7">
    <location>
        <begin position="1050"/>
        <end position="1115"/>
    </location>
</feature>
<keyword evidence="2 6" id="KW-0067">ATP-binding</keyword>
<dbReference type="Gene3D" id="6.20.240.20">
    <property type="match status" value="1"/>
</dbReference>
<evidence type="ECO:0000256" key="3">
    <source>
        <dbReference type="ARBA" id="ARBA00023123"/>
    </source>
</evidence>
<dbReference type="InterPro" id="IPR055251">
    <property type="entry name" value="SOS1_NGEF_PH"/>
</dbReference>
<dbReference type="SMART" id="SM00233">
    <property type="entry name" value="PH"/>
    <property type="match status" value="1"/>
</dbReference>
<dbReference type="Gene3D" id="3.40.850.10">
    <property type="entry name" value="Kinesin motor domain"/>
    <property type="match status" value="2"/>
</dbReference>
<dbReference type="CDD" id="cd00160">
    <property type="entry name" value="RhoGEF"/>
    <property type="match status" value="1"/>
</dbReference>
<keyword evidence="3 6" id="KW-0518">Myosin</keyword>
<dbReference type="InterPro" id="IPR001609">
    <property type="entry name" value="Myosin_head_motor_dom-like"/>
</dbReference>
<evidence type="ECO:0000256" key="1">
    <source>
        <dbReference type="ARBA" id="ARBA00022741"/>
    </source>
</evidence>
<evidence type="ECO:0000256" key="7">
    <source>
        <dbReference type="SAM" id="MobiDB-lite"/>
    </source>
</evidence>
<feature type="compositionally biased region" description="Low complexity" evidence="7">
    <location>
        <begin position="962"/>
        <end position="995"/>
    </location>
</feature>
<feature type="domain" description="PH" evidence="8">
    <location>
        <begin position="1342"/>
        <end position="1464"/>
    </location>
</feature>
<dbReference type="GO" id="GO:0016459">
    <property type="term" value="C:myosin complex"/>
    <property type="evidence" value="ECO:0007669"/>
    <property type="project" value="UniProtKB-KW"/>
</dbReference>
<dbReference type="Gene3D" id="1.20.120.720">
    <property type="entry name" value="Myosin VI head, motor domain, U50 subdomain"/>
    <property type="match status" value="2"/>
</dbReference>
<dbReference type="GO" id="GO:0051015">
    <property type="term" value="F:actin filament binding"/>
    <property type="evidence" value="ECO:0007669"/>
    <property type="project" value="TreeGrafter"/>
</dbReference>
<dbReference type="GO" id="GO:0005085">
    <property type="term" value="F:guanyl-nucleotide exchange factor activity"/>
    <property type="evidence" value="ECO:0007669"/>
    <property type="project" value="InterPro"/>
</dbReference>
<dbReference type="Proteomes" id="UP000001396">
    <property type="component" value="Unassembled WGS sequence"/>
</dbReference>
<dbReference type="GO" id="GO:0005737">
    <property type="term" value="C:cytoplasm"/>
    <property type="evidence" value="ECO:0007669"/>
    <property type="project" value="TreeGrafter"/>
</dbReference>
<dbReference type="SUPFAM" id="SSF52540">
    <property type="entry name" value="P-loop containing nucleoside triphosphate hydrolases"/>
    <property type="match status" value="1"/>
</dbReference>
<gene>
    <name evidence="11" type="primary">myoM</name>
    <name evidence="11" type="ORF">PPL_05993</name>
</gene>
<dbReference type="InterPro" id="IPR036961">
    <property type="entry name" value="Kinesin_motor_dom_sf"/>
</dbReference>
<dbReference type="Pfam" id="PF00612">
    <property type="entry name" value="IQ"/>
    <property type="match status" value="2"/>
</dbReference>
<dbReference type="InterPro" id="IPR001849">
    <property type="entry name" value="PH_domain"/>
</dbReference>
<keyword evidence="12" id="KW-1185">Reference proteome</keyword>
<dbReference type="PRINTS" id="PR00193">
    <property type="entry name" value="MYOSINHEAVY"/>
</dbReference>
<sequence length="1500" mass="170623">MEPEELVWVPHPNLVYAIGRIKKTIDSNQIVVELEHDGSEVSTAKNAIQIINPFDLRDFTDMVKINDLSEAYLLHNLKHRYQNNKIYTWIGNVLVSINPFKSINNLYGPEKLTLYSDVSKVRELDPHIFSVSSLAYAGLRSDRKSQSIIISGESGSGKTEASKSLLEFLAHRSGGGTIATDILRSNPILEAFGNATTTRNNNSSRFGKFIKVEFDSNGAMRGALIETYLLEKSRISHRPDLGNMNYHIFYYLVNGASPDERKKWSLDDKSVERFRYLQASPEVLMKFNRSSPDGLDAAHKSYQRVKEALMVFGVGVDECNSIFQTVAAILHLGNIEFIKDESNYAAIDERCQTSLNTTAQLLGYPPTLFKTALISRNLKAIGRGSVYSRPMEVVQAEEARDSLAKSLYAKIFQFIVEKINKRFLENQEKSKNGSLRGSADKLFIGVLDIFGFENMTSNSLEQLLINFTNEKLQSQFIQEVFEREQRDYSAEGISWSSAHFTDNKQCLELIEKKGQGDVVYQMDGWLEKNRDTLFGDLEELLSGSSNLFVRSLFQKQTTTTTATTTNSSSNNKKASGTSVAGQFLEQLNSLLNTLSTTTLSYVRCVKPNSTLSADSFNSIQVITQLRSVGLLSTVQVRKQGYSYRRDFKLFITRYSIILKKLQKQQQDKSTNKSNTPTDNMQLAKSILEYLEMEHINQLKQQKRYSNSNSKKLLSQIGKTKVFLTDELYILLEKLREQCIEDAVRVIQRCYKMYIQRKQFTLKRQSALLLQCCIRSHLRRKEFGVKLVAERKRLEEERVREEEKRRKEEEKKRKEEEKHRAEEESKRKKEEEKRKREEEEKLRKEEERLRKEEERLRKEEEKKRKEEEKHRKEEEKKKKKERPIAASSPLPNNSNSAGSAASSSSEGEEDIILHHRSSFEEGSVSHSNHPPSSPIEIWRKREIKSSNKVMNSPPLRQRHHGASPSSTSSTSTTSTSTSTSTTSITSQPHLNTTTTTPSQPIPIVNNNNGKGRDGWVARPSPTGRPSPSTYRQTRIGRLTLRSSNIDLMKLSGGSSPSSSPSSGTPKNGSPNSTPPLSLSPNISNNSTPPSVISPISSPAMSSTSSSPMMSFSLSPPTNSIETPPVIYPEESEKNLQMRTKIIEEIIETEKDYVRDLQIVLDVFLTPIRDKSMLQLKDINTLFSNLEILLSINKTMLEELEKDDEPSHYRTKVGQAFEKMSHYLKMYNAYCSNQQAALKILEDEQEKNEAFKNFLESCMSDSRCRGLPLLSFIIKPVQRICKYPLLLRETLRYTAEHHPERVPLEEAEKKINIVVTSVNEGKRTVEMFQKILEIQSTIENIDDDLVKPGRVLLQEATVTSVRELGATNDTTLQRSIFLFNDLILICGPASVITNAINNFKTKKHIYRLKGRIPISEARIMFVSDTDSVKYALEICHLKDDNSKYILCFNTEVQRSQWLKQIKSMIQEYKFNLSKLSSPLRSSPISQSTTNLHSLSPIIVNKS</sequence>
<dbReference type="PROSITE" id="PS50003">
    <property type="entry name" value="PH_DOMAIN"/>
    <property type="match status" value="1"/>
</dbReference>
<name>D3BBX3_HETP5</name>
<dbReference type="SMART" id="SM00242">
    <property type="entry name" value="MYSc"/>
    <property type="match status" value="1"/>
</dbReference>
<keyword evidence="4 6" id="KW-0505">Motor protein</keyword>
<evidence type="ECO:0000256" key="5">
    <source>
        <dbReference type="ARBA" id="ARBA00023203"/>
    </source>
</evidence>
<evidence type="ECO:0000256" key="4">
    <source>
        <dbReference type="ARBA" id="ARBA00023175"/>
    </source>
</evidence>
<keyword evidence="5 6" id="KW-0009">Actin-binding</keyword>
<dbReference type="Gene3D" id="1.10.10.820">
    <property type="match status" value="1"/>
</dbReference>
<feature type="domain" description="DH" evidence="9">
    <location>
        <begin position="1136"/>
        <end position="1319"/>
    </location>
</feature>
<dbReference type="EMBL" id="ADBJ01000026">
    <property type="protein sequence ID" value="EFA81156.1"/>
    <property type="molecule type" value="Genomic_DNA"/>
</dbReference>
<feature type="compositionally biased region" description="Basic and acidic residues" evidence="7">
    <location>
        <begin position="798"/>
        <end position="875"/>
    </location>
</feature>
<dbReference type="SMART" id="SM00325">
    <property type="entry name" value="RhoGEF"/>
    <property type="match status" value="1"/>
</dbReference>
<dbReference type="InterPro" id="IPR021644">
    <property type="entry name" value="CAF-1_p150_acidic"/>
</dbReference>
<proteinExistence type="inferred from homology"/>
<organism evidence="11 12">
    <name type="scientific">Heterostelium pallidum (strain ATCC 26659 / Pp 5 / PN500)</name>
    <name type="common">Cellular slime mold</name>
    <name type="synonym">Polysphondylium pallidum</name>
    <dbReference type="NCBI Taxonomy" id="670386"/>
    <lineage>
        <taxon>Eukaryota</taxon>
        <taxon>Amoebozoa</taxon>
        <taxon>Evosea</taxon>
        <taxon>Eumycetozoa</taxon>
        <taxon>Dictyostelia</taxon>
        <taxon>Acytosteliales</taxon>
        <taxon>Acytosteliaceae</taxon>
        <taxon>Heterostelium</taxon>
    </lineage>
</organism>
<dbReference type="GO" id="GO:0016020">
    <property type="term" value="C:membrane"/>
    <property type="evidence" value="ECO:0007669"/>
    <property type="project" value="TreeGrafter"/>
</dbReference>
<feature type="binding site" evidence="6">
    <location>
        <begin position="152"/>
        <end position="159"/>
    </location>
    <ligand>
        <name>ATP</name>
        <dbReference type="ChEBI" id="CHEBI:30616"/>
    </ligand>
</feature>
<dbReference type="Pfam" id="PF00621">
    <property type="entry name" value="RhoGEF"/>
    <property type="match status" value="1"/>
</dbReference>
<feature type="region of interest" description="Disordered" evidence="7">
    <location>
        <begin position="798"/>
        <end position="1118"/>
    </location>
</feature>
<dbReference type="OMA" id="AFLKMSH"/>
<dbReference type="GO" id="GO:0000146">
    <property type="term" value="F:microfilament motor activity"/>
    <property type="evidence" value="ECO:0007669"/>
    <property type="project" value="TreeGrafter"/>
</dbReference>
<dbReference type="Pfam" id="PF22697">
    <property type="entry name" value="SOS1_NGEF_PH"/>
    <property type="match status" value="1"/>
</dbReference>
<dbReference type="Gene3D" id="1.20.900.10">
    <property type="entry name" value="Dbl homology (DH) domain"/>
    <property type="match status" value="1"/>
</dbReference>
<dbReference type="PANTHER" id="PTHR13140:SF752">
    <property type="entry name" value="MYOSIN-M HEAVY CHAIN"/>
    <property type="match status" value="1"/>
</dbReference>
<dbReference type="Pfam" id="PF00063">
    <property type="entry name" value="Myosin_head"/>
    <property type="match status" value="1"/>
</dbReference>
<dbReference type="SUPFAM" id="SSF48065">
    <property type="entry name" value="DBL homology domain (DH-domain)"/>
    <property type="match status" value="1"/>
</dbReference>
<comment type="caution">
    <text evidence="11">The sequence shown here is derived from an EMBL/GenBank/DDBJ whole genome shotgun (WGS) entry which is preliminary data.</text>
</comment>
<evidence type="ECO:0000259" key="8">
    <source>
        <dbReference type="PROSITE" id="PS50003"/>
    </source>
</evidence>
<evidence type="ECO:0000313" key="11">
    <source>
        <dbReference type="EMBL" id="EFA81156.1"/>
    </source>
</evidence>
<dbReference type="Gene3D" id="1.20.58.530">
    <property type="match status" value="2"/>
</dbReference>
<dbReference type="Pfam" id="PF11600">
    <property type="entry name" value="CAF1A_acidic"/>
    <property type="match status" value="1"/>
</dbReference>
<dbReference type="PROSITE" id="PS50096">
    <property type="entry name" value="IQ"/>
    <property type="match status" value="1"/>
</dbReference>
<accession>D3BBX3</accession>
<dbReference type="PROSITE" id="PS50010">
    <property type="entry name" value="DH_2"/>
    <property type="match status" value="1"/>
</dbReference>
<feature type="compositionally biased region" description="Low complexity" evidence="7">
    <location>
        <begin position="883"/>
        <end position="904"/>
    </location>
</feature>
<keyword evidence="1 6" id="KW-0547">Nucleotide-binding</keyword>
<dbReference type="PROSITE" id="PS51456">
    <property type="entry name" value="MYOSIN_MOTOR"/>
    <property type="match status" value="1"/>
</dbReference>
<dbReference type="STRING" id="670386.D3BBX3"/>
<dbReference type="Gene3D" id="2.30.29.30">
    <property type="entry name" value="Pleckstrin-homology domain (PH domain)/Phosphotyrosine-binding domain (PTB)"/>
    <property type="match status" value="1"/>
</dbReference>
<reference evidence="11 12" key="1">
    <citation type="journal article" date="2011" name="Genome Res.">
        <title>Phylogeny-wide analysis of social amoeba genomes highlights ancient origins for complex intercellular communication.</title>
        <authorList>
            <person name="Heidel A.J."/>
            <person name="Lawal H.M."/>
            <person name="Felder M."/>
            <person name="Schilde C."/>
            <person name="Helps N.R."/>
            <person name="Tunggal B."/>
            <person name="Rivero F."/>
            <person name="John U."/>
            <person name="Schleicher M."/>
            <person name="Eichinger L."/>
            <person name="Platzer M."/>
            <person name="Noegel A.A."/>
            <person name="Schaap P."/>
            <person name="Gloeckner G."/>
        </authorList>
    </citation>
    <scope>NUCLEOTIDE SEQUENCE [LARGE SCALE GENOMIC DNA]</scope>
    <source>
        <strain evidence="12">ATCC 26659 / Pp 5 / PN500</strain>
    </source>
</reference>
<evidence type="ECO:0000259" key="9">
    <source>
        <dbReference type="PROSITE" id="PS50010"/>
    </source>
</evidence>
<dbReference type="GO" id="GO:0007015">
    <property type="term" value="P:actin filament organization"/>
    <property type="evidence" value="ECO:0007669"/>
    <property type="project" value="TreeGrafter"/>
</dbReference>
<evidence type="ECO:0000256" key="2">
    <source>
        <dbReference type="ARBA" id="ARBA00022840"/>
    </source>
</evidence>
<protein>
    <submittedName>
        <fullName evidence="11">Calmodulin-binding protein</fullName>
    </submittedName>
</protein>
<evidence type="ECO:0000256" key="6">
    <source>
        <dbReference type="PROSITE-ProRule" id="PRU00782"/>
    </source>
</evidence>
<dbReference type="RefSeq" id="XP_020433274.1">
    <property type="nucleotide sequence ID" value="XM_020576862.1"/>
</dbReference>
<dbReference type="SMART" id="SM00015">
    <property type="entry name" value="IQ"/>
    <property type="match status" value="2"/>
</dbReference>
<feature type="compositionally biased region" description="Low complexity" evidence="7">
    <location>
        <begin position="1017"/>
        <end position="1028"/>
    </location>
</feature>
<dbReference type="InterPro" id="IPR027417">
    <property type="entry name" value="P-loop_NTPase"/>
</dbReference>
<evidence type="ECO:0000313" key="12">
    <source>
        <dbReference type="Proteomes" id="UP000001396"/>
    </source>
</evidence>
<dbReference type="InterPro" id="IPR000048">
    <property type="entry name" value="IQ_motif_EF-hand-BS"/>
</dbReference>
<evidence type="ECO:0000259" key="10">
    <source>
        <dbReference type="PROSITE" id="PS51456"/>
    </source>
</evidence>
<dbReference type="GeneID" id="31361477"/>
<dbReference type="PANTHER" id="PTHR13140">
    <property type="entry name" value="MYOSIN"/>
    <property type="match status" value="1"/>
</dbReference>
<comment type="similarity">
    <text evidence="6">Belongs to the TRAFAC class myosin-kinesin ATPase superfamily. Myosin family.</text>
</comment>
<dbReference type="SUPFAM" id="SSF50729">
    <property type="entry name" value="PH domain-like"/>
    <property type="match status" value="1"/>
</dbReference>
<dbReference type="InterPro" id="IPR011993">
    <property type="entry name" value="PH-like_dom_sf"/>
</dbReference>